<reference evidence="1" key="1">
    <citation type="submission" date="2022-09" db="EMBL/GenBank/DDBJ databases">
        <title>Novosphingobium sp. Nov., a polycyclic aromatic hydrocarbon-degrading bacterium isolated form mangrove sediments in HongKong.</title>
        <authorList>
            <person name="Hu Z."/>
        </authorList>
    </citation>
    <scope>NUCLEOTIDE SEQUENCE</scope>
    <source>
        <strain evidence="1">HK4-1</strain>
    </source>
</reference>
<gene>
    <name evidence="1" type="ORF">NZK81_02060</name>
</gene>
<evidence type="ECO:0000313" key="2">
    <source>
        <dbReference type="Proteomes" id="UP001165583"/>
    </source>
</evidence>
<evidence type="ECO:0000313" key="1">
    <source>
        <dbReference type="EMBL" id="MCT2398324.1"/>
    </source>
</evidence>
<accession>A0ABT2I0J5</accession>
<proteinExistence type="predicted"/>
<dbReference type="Proteomes" id="UP001165583">
    <property type="component" value="Unassembled WGS sequence"/>
</dbReference>
<dbReference type="EMBL" id="JANZXA010000001">
    <property type="protein sequence ID" value="MCT2398324.1"/>
    <property type="molecule type" value="Genomic_DNA"/>
</dbReference>
<sequence length="80" mass="9305">MTMTDWDELKADVERFRDEARVQAHLASKDAQDQWAELEDKWHEFARKAELAKSGEGIRSAIEVLGDELKQAYERIKKSV</sequence>
<comment type="caution">
    <text evidence="1">The sequence shown here is derived from an EMBL/GenBank/DDBJ whole genome shotgun (WGS) entry which is preliminary data.</text>
</comment>
<name>A0ABT2I0J5_9SPHN</name>
<protein>
    <submittedName>
        <fullName evidence="1">Uncharacterized protein</fullName>
    </submittedName>
</protein>
<keyword evidence="2" id="KW-1185">Reference proteome</keyword>
<organism evidence="1 2">
    <name type="scientific">Novosphingobium mangrovi</name>
    <name type="common">ex Huang et al. 2023</name>
    <dbReference type="NCBI Taxonomy" id="2976432"/>
    <lineage>
        <taxon>Bacteria</taxon>
        <taxon>Pseudomonadati</taxon>
        <taxon>Pseudomonadota</taxon>
        <taxon>Alphaproteobacteria</taxon>
        <taxon>Sphingomonadales</taxon>
        <taxon>Sphingomonadaceae</taxon>
        <taxon>Novosphingobium</taxon>
    </lineage>
</organism>
<dbReference type="RefSeq" id="WP_260043438.1">
    <property type="nucleotide sequence ID" value="NZ_JANZXA010000001.1"/>
</dbReference>